<reference evidence="1" key="2">
    <citation type="journal article" date="2021" name="PeerJ">
        <title>Extensive microbial diversity within the chicken gut microbiome revealed by metagenomics and culture.</title>
        <authorList>
            <person name="Gilroy R."/>
            <person name="Ravi A."/>
            <person name="Getino M."/>
            <person name="Pursley I."/>
            <person name="Horton D.L."/>
            <person name="Alikhan N.F."/>
            <person name="Baker D."/>
            <person name="Gharbi K."/>
            <person name="Hall N."/>
            <person name="Watson M."/>
            <person name="Adriaenssens E.M."/>
            <person name="Foster-Nyarko E."/>
            <person name="Jarju S."/>
            <person name="Secka A."/>
            <person name="Antonio M."/>
            <person name="Oren A."/>
            <person name="Chaudhuri R.R."/>
            <person name="La Ragione R."/>
            <person name="Hildebrand F."/>
            <person name="Pallen M.J."/>
        </authorList>
    </citation>
    <scope>NUCLEOTIDE SEQUENCE</scope>
    <source>
        <strain evidence="1">ChiBcec16-1751</strain>
    </source>
</reference>
<sequence length="468" mass="49525">MERALLSVGLDIGTSTTQMVLSRLTVENKASAFAVPDLAITDREIIYRSAIHFTPLQSDTVIDADAIQAIVDEEYRKAGIEKSAIETGAVIITGETARKDNAKQVLSALSGYAGEFVVATAGPDLEGILAARGAGCDEYSRAHDTAVLNFDIGGGTANACLFDRGRCVDTGCLNVGGRLIKLDESHRITYVSPVLDGLTTLSVGQTVTEAELQPVADLLTKALEEAAGLRPRTELSQRLTTNRLPAVPADSPVLSFSGGVADMIYTETPPPWDAFGDIGVILGRTIARSPLLQGPHIRPKETIRATVVGAGSHATTLSGSTIAYEGVDFPLKNLPVLSLTAEETAGTPQAVAQTVEKKLRWFWDDGEPSPVVLAFPGQHSPDFQTIERLAEGLLSGLAPLQQAGLPLLVAVTADMAKALGQAMLCRMAQPRHLLCMDGLTMETGMYLDIGSPVGSALPVVVKTLLFDR</sequence>
<proteinExistence type="predicted"/>
<dbReference type="Pfam" id="PF06277">
    <property type="entry name" value="EutA"/>
    <property type="match status" value="1"/>
</dbReference>
<dbReference type="SUPFAM" id="SSF53067">
    <property type="entry name" value="Actin-like ATPase domain"/>
    <property type="match status" value="1"/>
</dbReference>
<reference evidence="1" key="1">
    <citation type="submission" date="2020-10" db="EMBL/GenBank/DDBJ databases">
        <authorList>
            <person name="Gilroy R."/>
        </authorList>
    </citation>
    <scope>NUCLEOTIDE SEQUENCE</scope>
    <source>
        <strain evidence="1">ChiBcec16-1751</strain>
    </source>
</reference>
<organism evidence="1 2">
    <name type="scientific">Candidatus Avoscillospira avistercoris</name>
    <dbReference type="NCBI Taxonomy" id="2840707"/>
    <lineage>
        <taxon>Bacteria</taxon>
        <taxon>Bacillati</taxon>
        <taxon>Bacillota</taxon>
        <taxon>Clostridia</taxon>
        <taxon>Eubacteriales</taxon>
        <taxon>Oscillospiraceae</taxon>
        <taxon>Oscillospiraceae incertae sedis</taxon>
        <taxon>Candidatus Avoscillospira</taxon>
    </lineage>
</organism>
<dbReference type="PANTHER" id="PTHR32432">
    <property type="entry name" value="CELL DIVISION PROTEIN FTSA-RELATED"/>
    <property type="match status" value="1"/>
</dbReference>
<dbReference type="InterPro" id="IPR050696">
    <property type="entry name" value="FtsA/MreB"/>
</dbReference>
<accession>A0A9D1JUH9</accession>
<evidence type="ECO:0000313" key="1">
    <source>
        <dbReference type="EMBL" id="HIS65783.1"/>
    </source>
</evidence>
<dbReference type="AlphaFoldDB" id="A0A9D1JUH9"/>
<protein>
    <submittedName>
        <fullName evidence="1">Ethanolamine ammonia-lyase reactivating factor EutA</fullName>
    </submittedName>
</protein>
<dbReference type="PIRSF" id="PIRSF012293">
    <property type="entry name" value="EutA"/>
    <property type="match status" value="1"/>
</dbReference>
<dbReference type="EMBL" id="DVJJ01000162">
    <property type="protein sequence ID" value="HIS65783.1"/>
    <property type="molecule type" value="Genomic_DNA"/>
</dbReference>
<gene>
    <name evidence="1" type="ORF">IAA83_10530</name>
</gene>
<dbReference type="PANTHER" id="PTHR32432:SF13">
    <property type="entry name" value="ETHANOLAMINE AMMONIA-LYASE REACTIVASE EUTA"/>
    <property type="match status" value="1"/>
</dbReference>
<name>A0A9D1JUH9_9FIRM</name>
<evidence type="ECO:0000313" key="2">
    <source>
        <dbReference type="Proteomes" id="UP000886741"/>
    </source>
</evidence>
<dbReference type="InterPro" id="IPR009377">
    <property type="entry name" value="EutA"/>
</dbReference>
<dbReference type="InterPro" id="IPR043129">
    <property type="entry name" value="ATPase_NBD"/>
</dbReference>
<dbReference type="Proteomes" id="UP000886741">
    <property type="component" value="Unassembled WGS sequence"/>
</dbReference>
<comment type="caution">
    <text evidence="1">The sequence shown here is derived from an EMBL/GenBank/DDBJ whole genome shotgun (WGS) entry which is preliminary data.</text>
</comment>